<feature type="domain" description="RRM" evidence="3">
    <location>
        <begin position="25"/>
        <end position="107"/>
    </location>
</feature>
<evidence type="ECO:0000313" key="4">
    <source>
        <dbReference type="EMBL" id="CAK0830319.1"/>
    </source>
</evidence>
<organism evidence="4 5">
    <name type="scientific">Prorocentrum cordatum</name>
    <dbReference type="NCBI Taxonomy" id="2364126"/>
    <lineage>
        <taxon>Eukaryota</taxon>
        <taxon>Sar</taxon>
        <taxon>Alveolata</taxon>
        <taxon>Dinophyceae</taxon>
        <taxon>Prorocentrales</taxon>
        <taxon>Prorocentraceae</taxon>
        <taxon>Prorocentrum</taxon>
    </lineage>
</organism>
<dbReference type="InterPro" id="IPR000504">
    <property type="entry name" value="RRM_dom"/>
</dbReference>
<comment type="caution">
    <text evidence="4">The sequence shown here is derived from an EMBL/GenBank/DDBJ whole genome shotgun (WGS) entry which is preliminary data.</text>
</comment>
<evidence type="ECO:0000256" key="1">
    <source>
        <dbReference type="PROSITE-ProRule" id="PRU00176"/>
    </source>
</evidence>
<reference evidence="4" key="1">
    <citation type="submission" date="2023-10" db="EMBL/GenBank/DDBJ databases">
        <authorList>
            <person name="Chen Y."/>
            <person name="Shah S."/>
            <person name="Dougan E. K."/>
            <person name="Thang M."/>
            <person name="Chan C."/>
        </authorList>
    </citation>
    <scope>NUCLEOTIDE SEQUENCE [LARGE SCALE GENOMIC DNA]</scope>
</reference>
<gene>
    <name evidence="4" type="ORF">PCOR1329_LOCUS28993</name>
</gene>
<dbReference type="Proteomes" id="UP001189429">
    <property type="component" value="Unassembled WGS sequence"/>
</dbReference>
<protein>
    <recommendedName>
        <fullName evidence="3">RRM domain-containing protein</fullName>
    </recommendedName>
</protein>
<evidence type="ECO:0000313" key="5">
    <source>
        <dbReference type="Proteomes" id="UP001189429"/>
    </source>
</evidence>
<sequence length="384" mass="41159">MAVSLASRTQRIRDWASSMSSSTEFTLAIRGLPLDLTMLGLRHFISEMGFGEAYDYLYLPRCLRTHQSKGYAFINLFSREVAQRFIATMLTGRKEAWGTLRFSPAATQGLANNVVMWHRGHSRHVRDPEVLPFVRPLHRLGLTVRPLHDLGLTGFDQLLQLNVPAHDETRSTSIVGAEAAHRYVRPQHAPHARSAEEEPPAEADDWRAGVLAAAAGHCGQGQGLALAEGLAGSLRSSGQPEAAAADHGRGRQLQPLAAPAAHAKGLQSQQPATVAPSWARTVGHSNSGGSQPAPGNRGGASGPASAPDSSVSRSGDPSGQWSYQCRPPVRRHLDGHEHLHRPQLGRCTPQALMRTPVSMTSLNYPSFVAAGGGPPCATLQVISL</sequence>
<dbReference type="EMBL" id="CAUYUJ010010813">
    <property type="protein sequence ID" value="CAK0830319.1"/>
    <property type="molecule type" value="Genomic_DNA"/>
</dbReference>
<evidence type="ECO:0000259" key="3">
    <source>
        <dbReference type="PROSITE" id="PS50102"/>
    </source>
</evidence>
<feature type="region of interest" description="Disordered" evidence="2">
    <location>
        <begin position="256"/>
        <end position="326"/>
    </location>
</feature>
<name>A0ABN9SG42_9DINO</name>
<dbReference type="InterPro" id="IPR035979">
    <property type="entry name" value="RBD_domain_sf"/>
</dbReference>
<feature type="compositionally biased region" description="Polar residues" evidence="2">
    <location>
        <begin position="311"/>
        <end position="323"/>
    </location>
</feature>
<dbReference type="Gene3D" id="3.30.70.330">
    <property type="match status" value="1"/>
</dbReference>
<keyword evidence="1" id="KW-0694">RNA-binding</keyword>
<proteinExistence type="predicted"/>
<evidence type="ECO:0000256" key="2">
    <source>
        <dbReference type="SAM" id="MobiDB-lite"/>
    </source>
</evidence>
<dbReference type="SUPFAM" id="SSF54928">
    <property type="entry name" value="RNA-binding domain, RBD"/>
    <property type="match status" value="1"/>
</dbReference>
<keyword evidence="5" id="KW-1185">Reference proteome</keyword>
<accession>A0ABN9SG42</accession>
<dbReference type="InterPro" id="IPR012677">
    <property type="entry name" value="Nucleotide-bd_a/b_plait_sf"/>
</dbReference>
<dbReference type="PROSITE" id="PS50102">
    <property type="entry name" value="RRM"/>
    <property type="match status" value="1"/>
</dbReference>